<keyword evidence="3" id="KW-1185">Reference proteome</keyword>
<evidence type="ECO:0000313" key="3">
    <source>
        <dbReference type="Proteomes" id="UP001166286"/>
    </source>
</evidence>
<name>A0AA39R9W4_9LECA</name>
<dbReference type="Proteomes" id="UP001166286">
    <property type="component" value="Unassembled WGS sequence"/>
</dbReference>
<feature type="compositionally biased region" description="Basic and acidic residues" evidence="1">
    <location>
        <begin position="86"/>
        <end position="95"/>
    </location>
</feature>
<evidence type="ECO:0000256" key="1">
    <source>
        <dbReference type="SAM" id="MobiDB-lite"/>
    </source>
</evidence>
<proteinExistence type="predicted"/>
<evidence type="ECO:0000313" key="2">
    <source>
        <dbReference type="EMBL" id="KAK0516485.1"/>
    </source>
</evidence>
<protein>
    <submittedName>
        <fullName evidence="2">Uncharacterized protein</fullName>
    </submittedName>
</protein>
<feature type="region of interest" description="Disordered" evidence="1">
    <location>
        <begin position="48"/>
        <end position="148"/>
    </location>
</feature>
<organism evidence="2 3">
    <name type="scientific">Cladonia borealis</name>
    <dbReference type="NCBI Taxonomy" id="184061"/>
    <lineage>
        <taxon>Eukaryota</taxon>
        <taxon>Fungi</taxon>
        <taxon>Dikarya</taxon>
        <taxon>Ascomycota</taxon>
        <taxon>Pezizomycotina</taxon>
        <taxon>Lecanoromycetes</taxon>
        <taxon>OSLEUM clade</taxon>
        <taxon>Lecanoromycetidae</taxon>
        <taxon>Lecanorales</taxon>
        <taxon>Lecanorineae</taxon>
        <taxon>Cladoniaceae</taxon>
        <taxon>Cladonia</taxon>
    </lineage>
</organism>
<accession>A0AA39R9W4</accession>
<dbReference type="AlphaFoldDB" id="A0AA39R9W4"/>
<feature type="compositionally biased region" description="Basic and acidic residues" evidence="1">
    <location>
        <begin position="61"/>
        <end position="74"/>
    </location>
</feature>
<feature type="compositionally biased region" description="Basic residues" evidence="1">
    <location>
        <begin position="51"/>
        <end position="60"/>
    </location>
</feature>
<reference evidence="2" key="1">
    <citation type="submission" date="2023-03" db="EMBL/GenBank/DDBJ databases">
        <title>Complete genome of Cladonia borealis.</title>
        <authorList>
            <person name="Park H."/>
        </authorList>
    </citation>
    <scope>NUCLEOTIDE SEQUENCE</scope>
    <source>
        <strain evidence="2">ANT050790</strain>
    </source>
</reference>
<feature type="compositionally biased region" description="Acidic residues" evidence="1">
    <location>
        <begin position="120"/>
        <end position="130"/>
    </location>
</feature>
<dbReference type="EMBL" id="JAFEKC020000002">
    <property type="protein sequence ID" value="KAK0516485.1"/>
    <property type="molecule type" value="Genomic_DNA"/>
</dbReference>
<gene>
    <name evidence="2" type="ORF">JMJ35_001088</name>
</gene>
<feature type="compositionally biased region" description="Basic and acidic residues" evidence="1">
    <location>
        <begin position="133"/>
        <end position="148"/>
    </location>
</feature>
<sequence length="180" mass="20556">MASSKVPIFIRMLDGTHETLELDLLTVTPADRDRERCGIGEQCNETDGRMVKRAPRKEKKKAREAEEAAQRRAAELSVEVNAANETDVRIERDGQTTDMNEQGKEEEEGPEQGGERPAEENEVEQVEDGQQELLRRAMERPVDSMLQNERDSFTTFDENKENWDPQVVAANLFWQSQYSG</sequence>
<comment type="caution">
    <text evidence="2">The sequence shown here is derived from an EMBL/GenBank/DDBJ whole genome shotgun (WGS) entry which is preliminary data.</text>
</comment>